<gene>
    <name evidence="1" type="ORF">F8144_03920</name>
</gene>
<organism evidence="1 2">
    <name type="scientific">Streptomyces triticiradicis</name>
    <dbReference type="NCBI Taxonomy" id="2651189"/>
    <lineage>
        <taxon>Bacteria</taxon>
        <taxon>Bacillati</taxon>
        <taxon>Actinomycetota</taxon>
        <taxon>Actinomycetes</taxon>
        <taxon>Kitasatosporales</taxon>
        <taxon>Streptomycetaceae</taxon>
        <taxon>Streptomyces</taxon>
    </lineage>
</organism>
<dbReference type="AlphaFoldDB" id="A0A7J5DNF5"/>
<reference evidence="1 2" key="1">
    <citation type="submission" date="2019-09" db="EMBL/GenBank/DDBJ databases">
        <title>Isolation and identification of active actinomycetes.</title>
        <authorList>
            <person name="Yu Z."/>
            <person name="Han C."/>
            <person name="Yu B."/>
        </authorList>
    </citation>
    <scope>NUCLEOTIDE SEQUENCE [LARGE SCALE GENOMIC DNA]</scope>
    <source>
        <strain evidence="1 2">NEAU-H2</strain>
    </source>
</reference>
<protein>
    <submittedName>
        <fullName evidence="1">Uncharacterized protein</fullName>
    </submittedName>
</protein>
<dbReference type="EMBL" id="WBKG01000002">
    <property type="protein sequence ID" value="KAB1990204.1"/>
    <property type="molecule type" value="Genomic_DNA"/>
</dbReference>
<proteinExistence type="predicted"/>
<sequence>MRNGRAAAGSERAGTLENEDGEALGFGYEWVTTCTVEAFVKRMQAMREGDPEGGEKPRPATAVRALHAFALKRPIDQLIDSARYFDYRDAVNVLATAALCRNIRQAADLAIRQWDAERENGDDGRPRLTDGVIHDIACQRTVTDVAVFVRVCRDADKRELVERTMNAFTEPGSGRTNFDKALLYIALRDEECAEYAAEFLRRALVAIAGEGMPRTPETVPKEFHDLAGALHHLSPSERILEEWVDAQLQLDDRVHETRRIIAQLIATRTDIHDTLVEHVGRSRTRHDIAEICGQLARPPYSEKCAKIRKHAAARTRMEDLAEIVRIWHESDALNRTTRDLLADIVTRGTAADEGPRSLHELDSLDTALSNVNAPPECRRLLRLAAAAHTDGRSGTELVALLGKIERPRDRTRAAQTIAQRLAAHVLEHGDEAGLFVEYVRGLRTAGRTDAVYLACKELADPAHPVRPPSGSGAVIAEISAGLYTAGFPRDGWDLLERCLENEQRVTPEEVALIVERLRGTPTMQEEDRHFLLRATVGRWSDVRRREEAVTVLTWRGYEEEAREVIRSLR</sequence>
<keyword evidence="2" id="KW-1185">Reference proteome</keyword>
<dbReference type="Proteomes" id="UP000442990">
    <property type="component" value="Unassembled WGS sequence"/>
</dbReference>
<evidence type="ECO:0000313" key="2">
    <source>
        <dbReference type="Proteomes" id="UP000442990"/>
    </source>
</evidence>
<accession>A0A7J5DNF5</accession>
<comment type="caution">
    <text evidence="1">The sequence shown here is derived from an EMBL/GenBank/DDBJ whole genome shotgun (WGS) entry which is preliminary data.</text>
</comment>
<name>A0A7J5DNF5_9ACTN</name>
<evidence type="ECO:0000313" key="1">
    <source>
        <dbReference type="EMBL" id="KAB1990204.1"/>
    </source>
</evidence>
<dbReference type="RefSeq" id="WP_151467798.1">
    <property type="nucleotide sequence ID" value="NZ_WBKG01000002.1"/>
</dbReference>